<feature type="compositionally biased region" description="Polar residues" evidence="1">
    <location>
        <begin position="17"/>
        <end position="34"/>
    </location>
</feature>
<evidence type="ECO:0000256" key="1">
    <source>
        <dbReference type="SAM" id="MobiDB-lite"/>
    </source>
</evidence>
<proteinExistence type="predicted"/>
<comment type="caution">
    <text evidence="2">The sequence shown here is derived from an EMBL/GenBank/DDBJ whole genome shotgun (WGS) entry which is preliminary data.</text>
</comment>
<keyword evidence="3" id="KW-1185">Reference proteome</keyword>
<dbReference type="AlphaFoldDB" id="A0AA39C438"/>
<feature type="region of interest" description="Disordered" evidence="1">
    <location>
        <begin position="1"/>
        <end position="42"/>
    </location>
</feature>
<organism evidence="2 3">
    <name type="scientific">Microctonus hyperodae</name>
    <name type="common">Parasitoid wasp</name>
    <dbReference type="NCBI Taxonomy" id="165561"/>
    <lineage>
        <taxon>Eukaryota</taxon>
        <taxon>Metazoa</taxon>
        <taxon>Ecdysozoa</taxon>
        <taxon>Arthropoda</taxon>
        <taxon>Hexapoda</taxon>
        <taxon>Insecta</taxon>
        <taxon>Pterygota</taxon>
        <taxon>Neoptera</taxon>
        <taxon>Endopterygota</taxon>
        <taxon>Hymenoptera</taxon>
        <taxon>Apocrita</taxon>
        <taxon>Ichneumonoidea</taxon>
        <taxon>Braconidae</taxon>
        <taxon>Euphorinae</taxon>
        <taxon>Microctonus</taxon>
    </lineage>
</organism>
<dbReference type="EMBL" id="JAQQBR010002438">
    <property type="protein sequence ID" value="KAK0157055.1"/>
    <property type="molecule type" value="Genomic_DNA"/>
</dbReference>
<evidence type="ECO:0000313" key="3">
    <source>
        <dbReference type="Proteomes" id="UP001168972"/>
    </source>
</evidence>
<reference evidence="2" key="1">
    <citation type="journal article" date="2023" name="bioRxiv">
        <title>Scaffold-level genome assemblies of two parasitoid biocontrol wasps reveal the parthenogenesis mechanism and an associated novel virus.</title>
        <authorList>
            <person name="Inwood S."/>
            <person name="Skelly J."/>
            <person name="Guhlin J."/>
            <person name="Harrop T."/>
            <person name="Goldson S."/>
            <person name="Dearden P."/>
        </authorList>
    </citation>
    <scope>NUCLEOTIDE SEQUENCE</scope>
    <source>
        <strain evidence="2">Lincoln</strain>
        <tissue evidence="2">Whole body</tissue>
    </source>
</reference>
<name>A0AA39C438_MICHY</name>
<gene>
    <name evidence="2" type="ORF">PV327_011433</name>
</gene>
<sequence>MEEKSCDNENQCEKQVDSVTSDVISPSSTQLSKTNTERQREYRLRKKRKKFLKKELNLDFVSGNTLGTTRYGTTIDGIFSTYVNHITSDVHVSYFSYHKPIVTVINNDIAVNEISNVQDDLNIEE</sequence>
<reference evidence="2" key="2">
    <citation type="submission" date="2023-03" db="EMBL/GenBank/DDBJ databases">
        <authorList>
            <person name="Inwood S.N."/>
            <person name="Skelly J.G."/>
            <person name="Guhlin J."/>
            <person name="Harrop T.W.R."/>
            <person name="Goldson S.G."/>
            <person name="Dearden P.K."/>
        </authorList>
    </citation>
    <scope>NUCLEOTIDE SEQUENCE</scope>
    <source>
        <strain evidence="2">Lincoln</strain>
        <tissue evidence="2">Whole body</tissue>
    </source>
</reference>
<dbReference type="Proteomes" id="UP001168972">
    <property type="component" value="Unassembled WGS sequence"/>
</dbReference>
<accession>A0AA39C438</accession>
<evidence type="ECO:0000313" key="2">
    <source>
        <dbReference type="EMBL" id="KAK0157055.1"/>
    </source>
</evidence>
<feature type="compositionally biased region" description="Basic and acidic residues" evidence="1">
    <location>
        <begin position="1"/>
        <end position="16"/>
    </location>
</feature>
<protein>
    <submittedName>
        <fullName evidence="2">Uncharacterized protein</fullName>
    </submittedName>
</protein>